<feature type="transmembrane region" description="Helical" evidence="1">
    <location>
        <begin position="96"/>
        <end position="118"/>
    </location>
</feature>
<dbReference type="PROSITE" id="PS50930">
    <property type="entry name" value="HTH_LYTTR"/>
    <property type="match status" value="1"/>
</dbReference>
<accession>A0A7W6LKZ7</accession>
<dbReference type="SMART" id="SM00850">
    <property type="entry name" value="LytTR"/>
    <property type="match status" value="1"/>
</dbReference>
<name>A0A7W6LKZ7_9SPHN</name>
<keyword evidence="1" id="KW-0812">Transmembrane</keyword>
<dbReference type="InterPro" id="IPR007492">
    <property type="entry name" value="LytTR_DNA-bd_dom"/>
</dbReference>
<evidence type="ECO:0000256" key="1">
    <source>
        <dbReference type="SAM" id="Phobius"/>
    </source>
</evidence>
<evidence type="ECO:0000313" key="3">
    <source>
        <dbReference type="EMBL" id="MBB4146311.1"/>
    </source>
</evidence>
<organism evidence="3 4">
    <name type="scientific">Sphingobium scionense</name>
    <dbReference type="NCBI Taxonomy" id="1404341"/>
    <lineage>
        <taxon>Bacteria</taxon>
        <taxon>Pseudomonadati</taxon>
        <taxon>Pseudomonadota</taxon>
        <taxon>Alphaproteobacteria</taxon>
        <taxon>Sphingomonadales</taxon>
        <taxon>Sphingomonadaceae</taxon>
        <taxon>Sphingobium</taxon>
    </lineage>
</organism>
<sequence>MLELWAMLLLAGIIGFMGPFGTYMRDGLPGRIGHWWLLLMGAYILVRPAIWLLRGLARRIDLSVSITVFSGVSLCVVPLAFLWRNVGRTAFRDLDGFTGLLPFSFLCALTVLVVTHWAEQADRRLAQRDVVPRPMNAPLPEEAATTSSTEPALRHRLSAGFAGPILALQSEDHYVRVHGAGGSELLLMRLRDAIAEMDGVAGAQVHRSWWIAHHAILRCDPAGRSWLITLDGGISVPVARDSVARLQRAGFLPAS</sequence>
<dbReference type="AlphaFoldDB" id="A0A7W6LKZ7"/>
<dbReference type="EMBL" id="JACIEU010000001">
    <property type="protein sequence ID" value="MBB4146311.1"/>
    <property type="molecule type" value="Genomic_DNA"/>
</dbReference>
<feature type="transmembrane region" description="Helical" evidence="1">
    <location>
        <begin position="60"/>
        <end position="84"/>
    </location>
</feature>
<feature type="domain" description="HTH LytTR-type" evidence="2">
    <location>
        <begin position="165"/>
        <end position="252"/>
    </location>
</feature>
<protein>
    <recommendedName>
        <fullName evidence="2">HTH LytTR-type domain-containing protein</fullName>
    </recommendedName>
</protein>
<keyword evidence="1" id="KW-0472">Membrane</keyword>
<dbReference type="Pfam" id="PF04397">
    <property type="entry name" value="LytTR"/>
    <property type="match status" value="1"/>
</dbReference>
<keyword evidence="1" id="KW-1133">Transmembrane helix</keyword>
<comment type="caution">
    <text evidence="3">The sequence shown here is derived from an EMBL/GenBank/DDBJ whole genome shotgun (WGS) entry which is preliminary data.</text>
</comment>
<evidence type="ECO:0000259" key="2">
    <source>
        <dbReference type="PROSITE" id="PS50930"/>
    </source>
</evidence>
<feature type="transmembrane region" description="Helical" evidence="1">
    <location>
        <begin position="34"/>
        <end position="53"/>
    </location>
</feature>
<dbReference type="Proteomes" id="UP000590524">
    <property type="component" value="Unassembled WGS sequence"/>
</dbReference>
<evidence type="ECO:0000313" key="4">
    <source>
        <dbReference type="Proteomes" id="UP000590524"/>
    </source>
</evidence>
<gene>
    <name evidence="3" type="ORF">GGQ90_000064</name>
</gene>
<keyword evidence="4" id="KW-1185">Reference proteome</keyword>
<reference evidence="3 4" key="1">
    <citation type="submission" date="2020-08" db="EMBL/GenBank/DDBJ databases">
        <title>Genomic Encyclopedia of Type Strains, Phase IV (KMG-IV): sequencing the most valuable type-strain genomes for metagenomic binning, comparative biology and taxonomic classification.</title>
        <authorList>
            <person name="Goeker M."/>
        </authorList>
    </citation>
    <scope>NUCLEOTIDE SEQUENCE [LARGE SCALE GENOMIC DNA]</scope>
    <source>
        <strain evidence="3 4">DSM 19371</strain>
    </source>
</reference>
<proteinExistence type="predicted"/>
<dbReference type="GO" id="GO:0003677">
    <property type="term" value="F:DNA binding"/>
    <property type="evidence" value="ECO:0007669"/>
    <property type="project" value="InterPro"/>
</dbReference>